<reference evidence="3 4" key="1">
    <citation type="submission" date="2019-11" db="EMBL/GenBank/DDBJ databases">
        <title>Isolation and Application of One Kind of P-Hydroxybenzoic Acid Degrading Bacterium in Mitigating Cropping Obstacle of Cucumber.</title>
        <authorList>
            <person name="Wu F."/>
            <person name="An Y."/>
        </authorList>
    </citation>
    <scope>NUCLEOTIDE SEQUENCE [LARGE SCALE GENOMIC DNA]</scope>
    <source>
        <strain evidence="3 4">P620</strain>
    </source>
</reference>
<dbReference type="Gene3D" id="1.20.141.10">
    <property type="entry name" value="Chitosanase, subunit A, domain 1"/>
    <property type="match status" value="1"/>
</dbReference>
<dbReference type="Pfam" id="PF05838">
    <property type="entry name" value="Glyco_hydro_108"/>
    <property type="match status" value="1"/>
</dbReference>
<evidence type="ECO:0000313" key="4">
    <source>
        <dbReference type="Proteomes" id="UP000427108"/>
    </source>
</evidence>
<dbReference type="InterPro" id="IPR018537">
    <property type="entry name" value="Peptidoglycan-bd_3"/>
</dbReference>
<dbReference type="EMBL" id="CP046115">
    <property type="protein sequence ID" value="QGN36496.1"/>
    <property type="molecule type" value="Genomic_DNA"/>
</dbReference>
<dbReference type="AlphaFoldDB" id="A0A6B8MNL9"/>
<accession>A0A6B8MNL9</accession>
<dbReference type="Pfam" id="PF09374">
    <property type="entry name" value="PG_binding_3"/>
    <property type="match status" value="1"/>
</dbReference>
<evidence type="ECO:0000259" key="1">
    <source>
        <dbReference type="Pfam" id="PF05838"/>
    </source>
</evidence>
<dbReference type="Proteomes" id="UP000427108">
    <property type="component" value="Chromosome"/>
</dbReference>
<dbReference type="CDD" id="cd13926">
    <property type="entry name" value="N-acetylmuramidase_GH108"/>
    <property type="match status" value="1"/>
</dbReference>
<gene>
    <name evidence="3" type="ORF">GJ746_03955</name>
</gene>
<sequence>MNPIIDGILVMEGGYTLNPKDKGGETNWGITEATARAHGYTGEMINLTRSEAFSILEEDYWIKPGFDKISTLSYPIAFELCDAAVNIGPHYPCMWLQRWLNALNREEKSYQDIKTDGKIGPQTLAALNHFLTLRGNQGEAVLVRALNCSQGAYYLDITEKNKQNEEFIYGWMNARVT</sequence>
<name>A0A6B8MNL9_KLEOX</name>
<proteinExistence type="predicted"/>
<evidence type="ECO:0000259" key="2">
    <source>
        <dbReference type="Pfam" id="PF09374"/>
    </source>
</evidence>
<protein>
    <submittedName>
        <fullName evidence="3">Uncharacterized protein</fullName>
    </submittedName>
</protein>
<dbReference type="SUPFAM" id="SSF53955">
    <property type="entry name" value="Lysozyme-like"/>
    <property type="match status" value="1"/>
</dbReference>
<dbReference type="RefSeq" id="WP_154679021.1">
    <property type="nucleotide sequence ID" value="NZ_CP046115.1"/>
</dbReference>
<feature type="domain" description="TtsA-like Glycoside hydrolase family 108" evidence="1">
    <location>
        <begin position="7"/>
        <end position="88"/>
    </location>
</feature>
<dbReference type="InterPro" id="IPR023346">
    <property type="entry name" value="Lysozyme-like_dom_sf"/>
</dbReference>
<evidence type="ECO:0000313" key="3">
    <source>
        <dbReference type="EMBL" id="QGN36496.1"/>
    </source>
</evidence>
<feature type="domain" description="Peptidoglycan binding" evidence="2">
    <location>
        <begin position="92"/>
        <end position="176"/>
    </location>
</feature>
<dbReference type="OrthoDB" id="9815229at2"/>
<organism evidence="3 4">
    <name type="scientific">Klebsiella oxytoca</name>
    <dbReference type="NCBI Taxonomy" id="571"/>
    <lineage>
        <taxon>Bacteria</taxon>
        <taxon>Pseudomonadati</taxon>
        <taxon>Pseudomonadota</taxon>
        <taxon>Gammaproteobacteria</taxon>
        <taxon>Enterobacterales</taxon>
        <taxon>Enterobacteriaceae</taxon>
        <taxon>Klebsiella/Raoultella group</taxon>
        <taxon>Klebsiella</taxon>
    </lineage>
</organism>
<dbReference type="InterPro" id="IPR008565">
    <property type="entry name" value="TtsA-like_GH18_dom"/>
</dbReference>